<reference evidence="3" key="1">
    <citation type="submission" date="2014-03" db="EMBL/GenBank/DDBJ databases">
        <authorList>
            <person name="Casaregola S."/>
        </authorList>
    </citation>
    <scope>NUCLEOTIDE SEQUENCE [LARGE SCALE GENOMIC DNA]</scope>
    <source>
        <strain evidence="3">CLIB 918</strain>
    </source>
</reference>
<feature type="compositionally biased region" description="Low complexity" evidence="1">
    <location>
        <begin position="13"/>
        <end position="35"/>
    </location>
</feature>
<dbReference type="Proteomes" id="UP000242525">
    <property type="component" value="Unassembled WGS sequence"/>
</dbReference>
<sequence length="118" mass="12606">MSSANCCNRPLKSANSGSSKPTASSSSSTLSKSKATKCSKISLIHSDLCLCAQEARCSCGARPARQCTCSRATCENLMVPTQTCSCGMRQAYHCTCSRASIENMGSLREGEIDFTYLR</sequence>
<dbReference type="AlphaFoldDB" id="A0A0J9XH10"/>
<evidence type="ECO:0000256" key="1">
    <source>
        <dbReference type="SAM" id="MobiDB-lite"/>
    </source>
</evidence>
<dbReference type="PANTHER" id="PTHR40620">
    <property type="entry name" value="RESISTANCE PROTEIN CRD2, PUTATIVE (AFU_ORTHOLOGUE AFUA_4G04318)-RELATED"/>
    <property type="match status" value="1"/>
</dbReference>
<name>A0A0J9XH10_GEOCN</name>
<feature type="region of interest" description="Disordered" evidence="1">
    <location>
        <begin position="1"/>
        <end position="35"/>
    </location>
</feature>
<evidence type="ECO:0000313" key="4">
    <source>
        <dbReference type="Proteomes" id="UP000242525"/>
    </source>
</evidence>
<evidence type="ECO:0000259" key="2">
    <source>
        <dbReference type="Pfam" id="PF25277"/>
    </source>
</evidence>
<gene>
    <name evidence="3" type="ORF">BN980_GECA14s01011g</name>
</gene>
<organism evidence="3 4">
    <name type="scientific">Geotrichum candidum</name>
    <name type="common">Oospora lactis</name>
    <name type="synonym">Dipodascus geotrichum</name>
    <dbReference type="NCBI Taxonomy" id="1173061"/>
    <lineage>
        <taxon>Eukaryota</taxon>
        <taxon>Fungi</taxon>
        <taxon>Dikarya</taxon>
        <taxon>Ascomycota</taxon>
        <taxon>Saccharomycotina</taxon>
        <taxon>Dipodascomycetes</taxon>
        <taxon>Dipodascales</taxon>
        <taxon>Dipodascaceae</taxon>
        <taxon>Geotrichum</taxon>
    </lineage>
</organism>
<comment type="caution">
    <text evidence="3">The sequence shown here is derived from an EMBL/GenBank/DDBJ whole genome shotgun (WGS) entry which is preliminary data.</text>
</comment>
<dbReference type="EMBL" id="CCBN010000014">
    <property type="protein sequence ID" value="CDO56207.1"/>
    <property type="molecule type" value="Genomic_DNA"/>
</dbReference>
<dbReference type="InterPro" id="IPR057193">
    <property type="entry name" value="DUF7871"/>
</dbReference>
<evidence type="ECO:0000313" key="3">
    <source>
        <dbReference type="EMBL" id="CDO56207.1"/>
    </source>
</evidence>
<proteinExistence type="predicted"/>
<accession>A0A0J9XH10</accession>
<dbReference type="Pfam" id="PF25277">
    <property type="entry name" value="DUF7871"/>
    <property type="match status" value="1"/>
</dbReference>
<feature type="domain" description="DUF7871" evidence="2">
    <location>
        <begin position="37"/>
        <end position="104"/>
    </location>
</feature>
<protein>
    <recommendedName>
        <fullName evidence="2">DUF7871 domain-containing protein</fullName>
    </recommendedName>
</protein>
<dbReference type="PANTHER" id="PTHR40620:SF1">
    <property type="entry name" value="RESISTANCE PROTEIN CRD2, PUTATIVE (AFU_ORTHOLOGUE AFUA_4G04318)-RELATED"/>
    <property type="match status" value="1"/>
</dbReference>
<keyword evidence="4" id="KW-1185">Reference proteome</keyword>
<dbReference type="OrthoDB" id="273010at2759"/>